<keyword evidence="5" id="KW-0547">Nucleotide-binding</keyword>
<evidence type="ECO:0000256" key="2">
    <source>
        <dbReference type="ARBA" id="ARBA00012438"/>
    </source>
</evidence>
<dbReference type="GO" id="GO:0004673">
    <property type="term" value="F:protein histidine kinase activity"/>
    <property type="evidence" value="ECO:0007669"/>
    <property type="project" value="UniProtKB-EC"/>
</dbReference>
<evidence type="ECO:0000256" key="4">
    <source>
        <dbReference type="ARBA" id="ARBA00022679"/>
    </source>
</evidence>
<evidence type="ECO:0000256" key="7">
    <source>
        <dbReference type="ARBA" id="ARBA00022840"/>
    </source>
</evidence>
<dbReference type="InterPro" id="IPR036890">
    <property type="entry name" value="HATPase_C_sf"/>
</dbReference>
<keyword evidence="4" id="KW-0808">Transferase</keyword>
<dbReference type="GO" id="GO:0005524">
    <property type="term" value="F:ATP binding"/>
    <property type="evidence" value="ECO:0007669"/>
    <property type="project" value="UniProtKB-KW"/>
</dbReference>
<gene>
    <name evidence="10" type="ORF">H9838_02165</name>
</gene>
<dbReference type="SMART" id="SM00387">
    <property type="entry name" value="HATPase_c"/>
    <property type="match status" value="1"/>
</dbReference>
<dbReference type="Gene3D" id="3.30.565.10">
    <property type="entry name" value="Histidine kinase-like ATPase, C-terminal domain"/>
    <property type="match status" value="1"/>
</dbReference>
<dbReference type="Pfam" id="PF02518">
    <property type="entry name" value="HATPase_c"/>
    <property type="match status" value="1"/>
</dbReference>
<evidence type="ECO:0000259" key="9">
    <source>
        <dbReference type="PROSITE" id="PS50109"/>
    </source>
</evidence>
<dbReference type="SUPFAM" id="SSF55874">
    <property type="entry name" value="ATPase domain of HSP90 chaperone/DNA topoisomerase II/histidine kinase"/>
    <property type="match status" value="1"/>
</dbReference>
<comment type="caution">
    <text evidence="10">The sequence shown here is derived from an EMBL/GenBank/DDBJ whole genome shotgun (WGS) entry which is preliminary data.</text>
</comment>
<dbReference type="InterPro" id="IPR003594">
    <property type="entry name" value="HATPase_dom"/>
</dbReference>
<dbReference type="InterPro" id="IPR004358">
    <property type="entry name" value="Sig_transdc_His_kin-like_C"/>
</dbReference>
<accession>A0A9D1YBN3</accession>
<dbReference type="PROSITE" id="PS50109">
    <property type="entry name" value="HIS_KIN"/>
    <property type="match status" value="1"/>
</dbReference>
<dbReference type="InterPro" id="IPR005467">
    <property type="entry name" value="His_kinase_dom"/>
</dbReference>
<evidence type="ECO:0000256" key="6">
    <source>
        <dbReference type="ARBA" id="ARBA00022777"/>
    </source>
</evidence>
<dbReference type="Proteomes" id="UP000823915">
    <property type="component" value="Unassembled WGS sequence"/>
</dbReference>
<feature type="domain" description="Histidine kinase" evidence="9">
    <location>
        <begin position="1"/>
        <end position="106"/>
    </location>
</feature>
<reference evidence="10" key="2">
    <citation type="submission" date="2021-04" db="EMBL/GenBank/DDBJ databases">
        <authorList>
            <person name="Gilroy R."/>
        </authorList>
    </citation>
    <scope>NUCLEOTIDE SEQUENCE</scope>
    <source>
        <strain evidence="10">1282</strain>
    </source>
</reference>
<dbReference type="PANTHER" id="PTHR43065">
    <property type="entry name" value="SENSOR HISTIDINE KINASE"/>
    <property type="match status" value="1"/>
</dbReference>
<evidence type="ECO:0000256" key="1">
    <source>
        <dbReference type="ARBA" id="ARBA00000085"/>
    </source>
</evidence>
<keyword evidence="3" id="KW-0597">Phosphoprotein</keyword>
<organism evidence="10 11">
    <name type="scientific">Candidatus Acutalibacter pullistercoris</name>
    <dbReference type="NCBI Taxonomy" id="2838418"/>
    <lineage>
        <taxon>Bacteria</taxon>
        <taxon>Bacillati</taxon>
        <taxon>Bacillota</taxon>
        <taxon>Clostridia</taxon>
        <taxon>Eubacteriales</taxon>
        <taxon>Acutalibacteraceae</taxon>
        <taxon>Acutalibacter</taxon>
    </lineage>
</organism>
<dbReference type="EC" id="2.7.13.3" evidence="2"/>
<evidence type="ECO:0000313" key="11">
    <source>
        <dbReference type="Proteomes" id="UP000823915"/>
    </source>
</evidence>
<dbReference type="GO" id="GO:0000160">
    <property type="term" value="P:phosphorelay signal transduction system"/>
    <property type="evidence" value="ECO:0007669"/>
    <property type="project" value="UniProtKB-KW"/>
</dbReference>
<evidence type="ECO:0000313" key="10">
    <source>
        <dbReference type="EMBL" id="HIY25963.1"/>
    </source>
</evidence>
<proteinExistence type="predicted"/>
<keyword evidence="8" id="KW-0902">Two-component regulatory system</keyword>
<dbReference type="PANTHER" id="PTHR43065:SF10">
    <property type="entry name" value="PEROXIDE STRESS-ACTIVATED HISTIDINE KINASE MAK3"/>
    <property type="match status" value="1"/>
</dbReference>
<evidence type="ECO:0000256" key="5">
    <source>
        <dbReference type="ARBA" id="ARBA00022741"/>
    </source>
</evidence>
<dbReference type="EMBL" id="DXDU01000029">
    <property type="protein sequence ID" value="HIY25963.1"/>
    <property type="molecule type" value="Genomic_DNA"/>
</dbReference>
<sequence>MRELSLNVMDIVQNSISAGASLITIEVKESLPEDLLSISVTDNGCGMTKEQVEHVIDPFFTTRTTRSVGLGVPLFKMEAEMTGGSFVIDSEKGKGTALTAVFKPSHVDMIPLGDIEGTVQLLISCNPDRDFLYHRTRKGPGGKEGDFTLDTRELREVLGGDVSLDNPEVVVWIKEFLEEQTEELRNTTS</sequence>
<evidence type="ECO:0000256" key="8">
    <source>
        <dbReference type="ARBA" id="ARBA00023012"/>
    </source>
</evidence>
<reference evidence="10" key="1">
    <citation type="journal article" date="2021" name="PeerJ">
        <title>Extensive microbial diversity within the chicken gut microbiome revealed by metagenomics and culture.</title>
        <authorList>
            <person name="Gilroy R."/>
            <person name="Ravi A."/>
            <person name="Getino M."/>
            <person name="Pursley I."/>
            <person name="Horton D.L."/>
            <person name="Alikhan N.F."/>
            <person name="Baker D."/>
            <person name="Gharbi K."/>
            <person name="Hall N."/>
            <person name="Watson M."/>
            <person name="Adriaenssens E.M."/>
            <person name="Foster-Nyarko E."/>
            <person name="Jarju S."/>
            <person name="Secka A."/>
            <person name="Antonio M."/>
            <person name="Oren A."/>
            <person name="Chaudhuri R.R."/>
            <person name="La Ragione R."/>
            <person name="Hildebrand F."/>
            <person name="Pallen M.J."/>
        </authorList>
    </citation>
    <scope>NUCLEOTIDE SEQUENCE</scope>
    <source>
        <strain evidence="10">1282</strain>
    </source>
</reference>
<dbReference type="PRINTS" id="PR00344">
    <property type="entry name" value="BCTRLSENSOR"/>
</dbReference>
<comment type="catalytic activity">
    <reaction evidence="1">
        <text>ATP + protein L-histidine = ADP + protein N-phospho-L-histidine.</text>
        <dbReference type="EC" id="2.7.13.3"/>
    </reaction>
</comment>
<dbReference type="AlphaFoldDB" id="A0A9D1YBN3"/>
<name>A0A9D1YBN3_9FIRM</name>
<protein>
    <recommendedName>
        <fullName evidence="2">histidine kinase</fullName>
        <ecNumber evidence="2">2.7.13.3</ecNumber>
    </recommendedName>
</protein>
<evidence type="ECO:0000256" key="3">
    <source>
        <dbReference type="ARBA" id="ARBA00022553"/>
    </source>
</evidence>
<keyword evidence="6" id="KW-0418">Kinase</keyword>
<keyword evidence="7 10" id="KW-0067">ATP-binding</keyword>